<dbReference type="OrthoDB" id="1708309at2"/>
<gene>
    <name evidence="2" type="ORF">CUESP1_1766</name>
</gene>
<feature type="transmembrane region" description="Helical" evidence="1">
    <location>
        <begin position="6"/>
        <end position="26"/>
    </location>
</feature>
<dbReference type="RefSeq" id="WP_005582183.1">
    <property type="nucleotide sequence ID" value="NZ_LT669839.1"/>
</dbReference>
<organism evidence="2 3">
    <name type="scientific">[Clostridium] ultunense Esp</name>
    <dbReference type="NCBI Taxonomy" id="1288971"/>
    <lineage>
        <taxon>Bacteria</taxon>
        <taxon>Bacillati</taxon>
        <taxon>Bacillota</taxon>
        <taxon>Tissierellia</taxon>
        <taxon>Tissierellales</taxon>
        <taxon>Tepidimicrobiaceae</taxon>
        <taxon>Schnuerera</taxon>
    </lineage>
</organism>
<dbReference type="HOGENOM" id="CLU_1394241_0_0_9"/>
<protein>
    <recommendedName>
        <fullName evidence="4">DUF2953 domain-containing protein</fullName>
    </recommendedName>
</protein>
<keyword evidence="1" id="KW-0812">Transmembrane</keyword>
<dbReference type="InterPro" id="IPR021338">
    <property type="entry name" value="DUF2953"/>
</dbReference>
<dbReference type="AlphaFoldDB" id="M1YQ38"/>
<reference evidence="2 3" key="1">
    <citation type="submission" date="2016-11" db="EMBL/GenBank/DDBJ databases">
        <authorList>
            <person name="Manzoor S."/>
        </authorList>
    </citation>
    <scope>NUCLEOTIDE SEQUENCE [LARGE SCALE GENOMIC DNA]</scope>
    <source>
        <strain evidence="2">Clostridium ultunense strain Esp</strain>
    </source>
</reference>
<proteinExistence type="predicted"/>
<evidence type="ECO:0008006" key="4">
    <source>
        <dbReference type="Google" id="ProtNLM"/>
    </source>
</evidence>
<keyword evidence="1" id="KW-0472">Membrane</keyword>
<keyword evidence="3" id="KW-1185">Reference proteome</keyword>
<feature type="transmembrane region" description="Helical" evidence="1">
    <location>
        <begin position="149"/>
        <end position="170"/>
    </location>
</feature>
<evidence type="ECO:0000313" key="2">
    <source>
        <dbReference type="EMBL" id="SHD77129.1"/>
    </source>
</evidence>
<feature type="transmembrane region" description="Helical" evidence="1">
    <location>
        <begin position="106"/>
        <end position="129"/>
    </location>
</feature>
<evidence type="ECO:0000256" key="1">
    <source>
        <dbReference type="SAM" id="Phobius"/>
    </source>
</evidence>
<keyword evidence="1" id="KW-1133">Transmembrane helix</keyword>
<dbReference type="EMBL" id="LT669839">
    <property type="protein sequence ID" value="SHD77129.1"/>
    <property type="molecule type" value="Genomic_DNA"/>
</dbReference>
<sequence>MKCLLSVVPIFMIILLIMPMEFKIIYNYIEGSSRLNITTSYLFGIFKPEFYPFDKEKKDRNYKTGFLDRIKSIHKDDQYKEFIDMIWEKLVIKRVNWETKIGFEDAFYVGTIIGSLWFLKSLIVGFLLSKKEVEDLNYNVIPIFNKNQLEIIFDCIIKIRMVYIIIVWIWQRKTNKGGEVIGRTSNRRFNENYNE</sequence>
<dbReference type="Pfam" id="PF11167">
    <property type="entry name" value="DUF2953"/>
    <property type="match status" value="1"/>
</dbReference>
<evidence type="ECO:0000313" key="3">
    <source>
        <dbReference type="Proteomes" id="UP000245423"/>
    </source>
</evidence>
<accession>M1YQ38</accession>
<name>M1YQ38_9FIRM</name>
<dbReference type="Proteomes" id="UP000245423">
    <property type="component" value="Chromosome 1"/>
</dbReference>